<proteinExistence type="predicted"/>
<comment type="caution">
    <text evidence="2">The sequence shown here is derived from an EMBL/GenBank/DDBJ whole genome shotgun (WGS) entry which is preliminary data.</text>
</comment>
<accession>A0A645IUS5</accession>
<dbReference type="EMBL" id="VSSQ01123054">
    <property type="protein sequence ID" value="MPN54630.1"/>
    <property type="molecule type" value="Genomic_DNA"/>
</dbReference>
<evidence type="ECO:0000313" key="2">
    <source>
        <dbReference type="EMBL" id="MPN54630.1"/>
    </source>
</evidence>
<organism evidence="2">
    <name type="scientific">bioreactor metagenome</name>
    <dbReference type="NCBI Taxonomy" id="1076179"/>
    <lineage>
        <taxon>unclassified sequences</taxon>
        <taxon>metagenomes</taxon>
        <taxon>ecological metagenomes</taxon>
    </lineage>
</organism>
<keyword evidence="1" id="KW-0175">Coiled coil</keyword>
<gene>
    <name evidence="2" type="ORF">SDC9_202302</name>
</gene>
<feature type="coiled-coil region" evidence="1">
    <location>
        <begin position="45"/>
        <end position="79"/>
    </location>
</feature>
<evidence type="ECO:0000256" key="1">
    <source>
        <dbReference type="SAM" id="Coils"/>
    </source>
</evidence>
<reference evidence="2" key="1">
    <citation type="submission" date="2019-08" db="EMBL/GenBank/DDBJ databases">
        <authorList>
            <person name="Kucharzyk K."/>
            <person name="Murdoch R.W."/>
            <person name="Higgins S."/>
            <person name="Loffler F."/>
        </authorList>
    </citation>
    <scope>NUCLEOTIDE SEQUENCE</scope>
</reference>
<dbReference type="AlphaFoldDB" id="A0A645IUS5"/>
<name>A0A645IUS5_9ZZZZ</name>
<sequence>MSHKDPYGTNYESAYDAFMNYMNILADFLERVEAQYPTTIDNEELNELLKTINSQEREIEGLENEIAKLKTRKKKKEEEKI</sequence>
<protein>
    <submittedName>
        <fullName evidence="2">Uncharacterized protein</fullName>
    </submittedName>
</protein>